<dbReference type="AlphaFoldDB" id="A0A820E033"/>
<comment type="caution">
    <text evidence="2">The sequence shown here is derived from an EMBL/GenBank/DDBJ whole genome shotgun (WGS) entry which is preliminary data.</text>
</comment>
<sequence>MTESTTTMNDAMLIDKTIQDHLEKIPIYLTKENKTFQSIIDQALGMMNISSIAEDNIRDDLQHTCILIYKIQILSMYHLLWTSYWQSGLGQLIKQTSEQQQNYVVYSMNISFWPKEIKQNIDTSTSSMDLVCYHRQELERQLKQIQIEWNEKVNHFSGYNLKVEQLLKDYIIQNLFEFQKEIEHKIKLVTYDYQIEAIKQEFNRQNSTEYQKKLMKQLFLKRDENKTAEQELKFLQERIDHFNALDQSFEHSAIIDSIENIEIRQQLQQQYRKIIQQAKTDFYMLSLQTAEEQRTRARLNYDNEVDKMYSIHHNALDFAILPLKMIDLIQECCRMIDKLFHKVTKKIMFKNNKLDDYLGIYSTTREYQLWMLNPYDKNGKEILFQGIRYCTDDDACQCRRCKKNRINEWPYERSLCANLLYLTGIHINDINYNEIIKFEETLVSDYLRHIGEFWKYITGLCLLAGENGIEILRQFNNGLFDKPFVYHRRLHIPCRNIPHPKRNKKIIKCYNMNTNNIDHQPHWDELLSQTELRRIREENKWNHIQQQQPKKKRRCCGNRKLQRFRKACRAKGLTEQRIKMLIEMRQPLDYNIDNKKRQDDASTWNSNHTINISIDKNQNQFDKCQTTRMIPSSTSIQPMKVHHLSKEDWRQSSKLIPNYNRLSPHTFKQLILKNIPTIYHDQIQQCLACIQLLKYVQRLANLWCHFFQLKIEEDYWNYLDNLHLLVMVWLSEDVSKEIIQQNSIDWDSRRTKTNIRHRKTSIQNQLQRTEYNLSKHQSQLSSKFNLQNEIYNDLNPFHVHFEQKKLLLHFNFHDAYLVKSFYDLDPTEKQIHLVQQIWQTKLNSCERLLREKTKIILPDNNPIVNMNLLSIDDFVPVMLAIIEARLVTIEQRTQVIMEFINTPSQ</sequence>
<reference evidence="2" key="1">
    <citation type="submission" date="2021-02" db="EMBL/GenBank/DDBJ databases">
        <authorList>
            <person name="Nowell W R."/>
        </authorList>
    </citation>
    <scope>NUCLEOTIDE SEQUENCE</scope>
</reference>
<evidence type="ECO:0000256" key="1">
    <source>
        <dbReference type="SAM" id="Coils"/>
    </source>
</evidence>
<name>A0A820E033_9BILA</name>
<dbReference type="EMBL" id="CAJOBG010008259">
    <property type="protein sequence ID" value="CAF4239188.1"/>
    <property type="molecule type" value="Genomic_DNA"/>
</dbReference>
<gene>
    <name evidence="2" type="ORF">OVN521_LOCUS28415</name>
</gene>
<keyword evidence="1" id="KW-0175">Coiled coil</keyword>
<evidence type="ECO:0000313" key="3">
    <source>
        <dbReference type="Proteomes" id="UP000663866"/>
    </source>
</evidence>
<keyword evidence="3" id="KW-1185">Reference proteome</keyword>
<protein>
    <submittedName>
        <fullName evidence="2">Uncharacterized protein</fullName>
    </submittedName>
</protein>
<evidence type="ECO:0000313" key="2">
    <source>
        <dbReference type="EMBL" id="CAF4239188.1"/>
    </source>
</evidence>
<dbReference type="Proteomes" id="UP000663866">
    <property type="component" value="Unassembled WGS sequence"/>
</dbReference>
<organism evidence="2 3">
    <name type="scientific">Rotaria magnacalcarata</name>
    <dbReference type="NCBI Taxonomy" id="392030"/>
    <lineage>
        <taxon>Eukaryota</taxon>
        <taxon>Metazoa</taxon>
        <taxon>Spiralia</taxon>
        <taxon>Gnathifera</taxon>
        <taxon>Rotifera</taxon>
        <taxon>Eurotatoria</taxon>
        <taxon>Bdelloidea</taxon>
        <taxon>Philodinida</taxon>
        <taxon>Philodinidae</taxon>
        <taxon>Rotaria</taxon>
    </lineage>
</organism>
<accession>A0A820E033</accession>
<feature type="coiled-coil region" evidence="1">
    <location>
        <begin position="218"/>
        <end position="245"/>
    </location>
</feature>
<proteinExistence type="predicted"/>